<dbReference type="AlphaFoldDB" id="F3PU86"/>
<reference evidence="1 2" key="1">
    <citation type="submission" date="2011-02" db="EMBL/GenBank/DDBJ databases">
        <authorList>
            <person name="Weinstock G."/>
            <person name="Sodergren E."/>
            <person name="Clifton S."/>
            <person name="Fulton L."/>
            <person name="Fulton B."/>
            <person name="Courtney L."/>
            <person name="Fronick C."/>
            <person name="Harrison M."/>
            <person name="Strong C."/>
            <person name="Farmer C."/>
            <person name="Delahaunty K."/>
            <person name="Markovic C."/>
            <person name="Hall O."/>
            <person name="Minx P."/>
            <person name="Tomlinson C."/>
            <person name="Mitreva M."/>
            <person name="Hou S."/>
            <person name="Chen J."/>
            <person name="Wollam A."/>
            <person name="Pepin K.H."/>
            <person name="Johnson M."/>
            <person name="Bhonagiri V."/>
            <person name="Zhang X."/>
            <person name="Suruliraj S."/>
            <person name="Warren W."/>
            <person name="Chinwalla A."/>
            <person name="Mardis E.R."/>
            <person name="Wilson R.K."/>
        </authorList>
    </citation>
    <scope>NUCLEOTIDE SEQUENCE [LARGE SCALE GENOMIC DNA]</scope>
    <source>
        <strain evidence="1 2">YIT 12057</strain>
    </source>
</reference>
<comment type="caution">
    <text evidence="1">The sequence shown here is derived from an EMBL/GenBank/DDBJ whole genome shotgun (WGS) entry which is preliminary data.</text>
</comment>
<name>F3PU86_9BACE</name>
<dbReference type="EMBL" id="AFBN01000042">
    <property type="protein sequence ID" value="EGF56303.1"/>
    <property type="molecule type" value="Genomic_DNA"/>
</dbReference>
<dbReference type="STRING" id="763034.HMPREF9446_02309"/>
<sequence>MLIQSCCKSSGNIGYTLLSELFSYQHFINNTQPLVVISVFFPTFAPFICPDE</sequence>
<proteinExistence type="predicted"/>
<accession>F3PU86</accession>
<gene>
    <name evidence="1" type="ORF">HMPREF9446_02309</name>
</gene>
<dbReference type="HOGENOM" id="CLU_3076689_0_0_10"/>
<organism evidence="1 2">
    <name type="scientific">Bacteroides fluxus YIT 12057</name>
    <dbReference type="NCBI Taxonomy" id="763034"/>
    <lineage>
        <taxon>Bacteria</taxon>
        <taxon>Pseudomonadati</taxon>
        <taxon>Bacteroidota</taxon>
        <taxon>Bacteroidia</taxon>
        <taxon>Bacteroidales</taxon>
        <taxon>Bacteroidaceae</taxon>
        <taxon>Bacteroides</taxon>
    </lineage>
</organism>
<keyword evidence="2" id="KW-1185">Reference proteome</keyword>
<evidence type="ECO:0000313" key="2">
    <source>
        <dbReference type="Proteomes" id="UP000003416"/>
    </source>
</evidence>
<protein>
    <submittedName>
        <fullName evidence="1">Uncharacterized protein</fullName>
    </submittedName>
</protein>
<evidence type="ECO:0000313" key="1">
    <source>
        <dbReference type="EMBL" id="EGF56303.1"/>
    </source>
</evidence>
<dbReference type="Proteomes" id="UP000003416">
    <property type="component" value="Unassembled WGS sequence"/>
</dbReference>